<protein>
    <recommendedName>
        <fullName evidence="5 6">Flagellar basal-body rod protein FlgF</fullName>
    </recommendedName>
</protein>
<comment type="similarity">
    <text evidence="2 6">Belongs to the flagella basal body rod proteins family.</text>
</comment>
<evidence type="ECO:0000313" key="10">
    <source>
        <dbReference type="EMBL" id="MCQ3828368.1"/>
    </source>
</evidence>
<organism evidence="10 11">
    <name type="scientific">Microbulbifer elongatus</name>
    <dbReference type="NCBI Taxonomy" id="86173"/>
    <lineage>
        <taxon>Bacteria</taxon>
        <taxon>Pseudomonadati</taxon>
        <taxon>Pseudomonadota</taxon>
        <taxon>Gammaproteobacteria</taxon>
        <taxon>Cellvibrionales</taxon>
        <taxon>Microbulbiferaceae</taxon>
        <taxon>Microbulbifer</taxon>
    </lineage>
</organism>
<dbReference type="Pfam" id="PF22692">
    <property type="entry name" value="LlgE_F_G_D1"/>
    <property type="match status" value="1"/>
</dbReference>
<dbReference type="InterPro" id="IPR053967">
    <property type="entry name" value="LlgE_F_G-like_D1"/>
</dbReference>
<comment type="caution">
    <text evidence="10">The sequence shown here is derived from an EMBL/GenBank/DDBJ whole genome shotgun (WGS) entry which is preliminary data.</text>
</comment>
<keyword evidence="11" id="KW-1185">Reference proteome</keyword>
<dbReference type="InterPro" id="IPR001444">
    <property type="entry name" value="Flag_bb_rod_N"/>
</dbReference>
<keyword evidence="10" id="KW-0966">Cell projection</keyword>
<dbReference type="Pfam" id="PF06429">
    <property type="entry name" value="Flg_bbr_C"/>
    <property type="match status" value="1"/>
</dbReference>
<evidence type="ECO:0000256" key="3">
    <source>
        <dbReference type="ARBA" id="ARBA00023143"/>
    </source>
</evidence>
<evidence type="ECO:0000256" key="6">
    <source>
        <dbReference type="RuleBase" id="RU362116"/>
    </source>
</evidence>
<dbReference type="Proteomes" id="UP001205566">
    <property type="component" value="Unassembled WGS sequence"/>
</dbReference>
<comment type="subunit">
    <text evidence="4 6">The basal body constitutes a major portion of the flagellar organelle and consists of five rings (E,L,P,S, and M) mounted on a central rod. The rod consists of about 26 subunits of FlgG in the distal portion, and FlgB, FlgC and FlgF are thought to build up the proximal portion of the rod with about 6 subunits each.</text>
</comment>
<evidence type="ECO:0000313" key="11">
    <source>
        <dbReference type="Proteomes" id="UP001205566"/>
    </source>
</evidence>
<evidence type="ECO:0000256" key="2">
    <source>
        <dbReference type="ARBA" id="ARBA00009677"/>
    </source>
</evidence>
<name>A0ABT1NWV8_9GAMM</name>
<proteinExistence type="inferred from homology"/>
<dbReference type="NCBIfam" id="NF009280">
    <property type="entry name" value="PRK12640.1"/>
    <property type="match status" value="1"/>
</dbReference>
<keyword evidence="10" id="KW-0282">Flagellum</keyword>
<keyword evidence="3 6" id="KW-0975">Bacterial flagellum</keyword>
<keyword evidence="10" id="KW-0969">Cilium</keyword>
<evidence type="ECO:0000256" key="4">
    <source>
        <dbReference type="ARBA" id="ARBA00038560"/>
    </source>
</evidence>
<comment type="subcellular location">
    <subcellularLocation>
        <location evidence="1 6">Bacterial flagellum basal body</location>
    </subcellularLocation>
</comment>
<evidence type="ECO:0000256" key="5">
    <source>
        <dbReference type="ARBA" id="ARBA00040228"/>
    </source>
</evidence>
<dbReference type="EMBL" id="JACASI010000011">
    <property type="protein sequence ID" value="MCQ3828368.1"/>
    <property type="molecule type" value="Genomic_DNA"/>
</dbReference>
<sequence>MDRLLYTAMSGARQSMEQQSVVSNNLANATTSGFRAQLYALRAVPVQGDALLATRTSVVASTPGADFRSGPVNATGRELDIALQGNAWLAVQSSDGSEAYTRRGDLQVDATGMLSSAGHPVMGENGPVIVPLGARISIGVDGTISAIGAGEDPESLVQIARLKLVTPDDGGLQRGTDGLFRAVPDMAGNVIPLAQNEQARLISGSLEGSNVSPVESMVAMIDNARRYDMQLKVIESADENGRQADSLLSLD</sequence>
<dbReference type="SUPFAM" id="SSF117143">
    <property type="entry name" value="Flagellar hook protein flgE"/>
    <property type="match status" value="1"/>
</dbReference>
<dbReference type="InterPro" id="IPR037925">
    <property type="entry name" value="FlgE/F/G-like"/>
</dbReference>
<evidence type="ECO:0000256" key="1">
    <source>
        <dbReference type="ARBA" id="ARBA00004117"/>
    </source>
</evidence>
<evidence type="ECO:0000259" key="9">
    <source>
        <dbReference type="Pfam" id="PF22692"/>
    </source>
</evidence>
<dbReference type="Pfam" id="PF00460">
    <property type="entry name" value="Flg_bb_rod"/>
    <property type="match status" value="1"/>
</dbReference>
<dbReference type="PANTHER" id="PTHR30435:SF18">
    <property type="entry name" value="FLAGELLAR BASAL-BODY ROD PROTEIN FLGF"/>
    <property type="match status" value="1"/>
</dbReference>
<dbReference type="RefSeq" id="WP_255873218.1">
    <property type="nucleotide sequence ID" value="NZ_JACASI010000011.1"/>
</dbReference>
<dbReference type="PANTHER" id="PTHR30435">
    <property type="entry name" value="FLAGELLAR PROTEIN"/>
    <property type="match status" value="1"/>
</dbReference>
<evidence type="ECO:0000259" key="7">
    <source>
        <dbReference type="Pfam" id="PF00460"/>
    </source>
</evidence>
<reference evidence="10" key="1">
    <citation type="thesis" date="2020" institute="Technische Universitat Dresden" country="Dresden, Germany">
        <title>The Agarolytic System of Microbulbifer elongatus PORT2, Isolated from Batu Karas, Pangandaran West Java Indonesia.</title>
        <authorList>
            <person name="Anggraeni S.R."/>
        </authorList>
    </citation>
    <scope>NUCLEOTIDE SEQUENCE</scope>
    <source>
        <strain evidence="10">PORT2</strain>
    </source>
</reference>
<feature type="domain" description="Flagellar basal body rod protein N-terminal" evidence="7">
    <location>
        <begin position="5"/>
        <end position="35"/>
    </location>
</feature>
<feature type="domain" description="Flagellar hook protein FlgE/F/G-like D1" evidence="9">
    <location>
        <begin position="82"/>
        <end position="146"/>
    </location>
</feature>
<feature type="domain" description="Flagellar basal-body/hook protein C-terminal" evidence="8">
    <location>
        <begin position="203"/>
        <end position="246"/>
    </location>
</feature>
<gene>
    <name evidence="10" type="ORF">HXX02_02815</name>
</gene>
<accession>A0ABT1NWV8</accession>
<dbReference type="NCBIfam" id="TIGR03506">
    <property type="entry name" value="FlgEFG_subfam"/>
    <property type="match status" value="1"/>
</dbReference>
<evidence type="ECO:0000259" key="8">
    <source>
        <dbReference type="Pfam" id="PF06429"/>
    </source>
</evidence>
<dbReference type="InterPro" id="IPR020013">
    <property type="entry name" value="Flagellar_FlgE/F/G"/>
</dbReference>
<dbReference type="InterPro" id="IPR010930">
    <property type="entry name" value="Flg_bb/hook_C_dom"/>
</dbReference>